<organism evidence="1 2">
    <name type="scientific">Phyllobacterium trifolii</name>
    <dbReference type="NCBI Taxonomy" id="300193"/>
    <lineage>
        <taxon>Bacteria</taxon>
        <taxon>Pseudomonadati</taxon>
        <taxon>Pseudomonadota</taxon>
        <taxon>Alphaproteobacteria</taxon>
        <taxon>Hyphomicrobiales</taxon>
        <taxon>Phyllobacteriaceae</taxon>
        <taxon>Phyllobacterium</taxon>
    </lineage>
</organism>
<dbReference type="EMBL" id="JACHXN010000046">
    <property type="protein sequence ID" value="MBB3149833.1"/>
    <property type="molecule type" value="Genomic_DNA"/>
</dbReference>
<reference evidence="1 2" key="1">
    <citation type="submission" date="2020-08" db="EMBL/GenBank/DDBJ databases">
        <title>Genomic Encyclopedia of Type Strains, Phase III (KMG-III): the genomes of soil and plant-associated and newly described type strains.</title>
        <authorList>
            <person name="Whitman W."/>
        </authorList>
    </citation>
    <scope>NUCLEOTIDE SEQUENCE [LARGE SCALE GENOMIC DNA]</scope>
    <source>
        <strain evidence="1 2">CECT 7015</strain>
    </source>
</reference>
<accession>A0A839UJA2</accession>
<dbReference type="RefSeq" id="WP_183665698.1">
    <property type="nucleotide sequence ID" value="NZ_JACHXN010000046.1"/>
</dbReference>
<evidence type="ECO:0000313" key="1">
    <source>
        <dbReference type="EMBL" id="MBB3149833.1"/>
    </source>
</evidence>
<dbReference type="Proteomes" id="UP000554520">
    <property type="component" value="Unassembled WGS sequence"/>
</dbReference>
<keyword evidence="2" id="KW-1185">Reference proteome</keyword>
<comment type="caution">
    <text evidence="1">The sequence shown here is derived from an EMBL/GenBank/DDBJ whole genome shotgun (WGS) entry which is preliminary data.</text>
</comment>
<sequence>MKSLAFLTVNMTVRGLKACLITPGAKHAILNGSPLIHVQIYEDFINVLIEYRQSRRA</sequence>
<dbReference type="AlphaFoldDB" id="A0A839UJA2"/>
<name>A0A839UJA2_9HYPH</name>
<proteinExistence type="predicted"/>
<gene>
    <name evidence="1" type="ORF">FHS21_006290</name>
</gene>
<protein>
    <submittedName>
        <fullName evidence="1">Uncharacterized protein</fullName>
    </submittedName>
</protein>
<evidence type="ECO:0000313" key="2">
    <source>
        <dbReference type="Proteomes" id="UP000554520"/>
    </source>
</evidence>